<dbReference type="eggNOG" id="ENOG5032YB2">
    <property type="taxonomic scope" value="Bacteria"/>
</dbReference>
<dbReference type="PROSITE" id="PS51257">
    <property type="entry name" value="PROKAR_LIPOPROTEIN"/>
    <property type="match status" value="1"/>
</dbReference>
<feature type="domain" description="DUF4136" evidence="2">
    <location>
        <begin position="29"/>
        <end position="186"/>
    </location>
</feature>
<feature type="signal peptide" evidence="1">
    <location>
        <begin position="1"/>
        <end position="20"/>
    </location>
</feature>
<name>A0A091BEB7_9GAMM</name>
<feature type="chain" id="PRO_5001871097" description="DUF4136 domain-containing protein" evidence="1">
    <location>
        <begin position="21"/>
        <end position="190"/>
    </location>
</feature>
<dbReference type="InterPro" id="IPR025411">
    <property type="entry name" value="DUF4136"/>
</dbReference>
<evidence type="ECO:0000259" key="2">
    <source>
        <dbReference type="Pfam" id="PF13590"/>
    </source>
</evidence>
<proteinExistence type="predicted"/>
<comment type="caution">
    <text evidence="3">The sequence shown here is derived from an EMBL/GenBank/DDBJ whole genome shotgun (WGS) entry which is preliminary data.</text>
</comment>
<gene>
    <name evidence="3" type="ORF">P873_11965</name>
</gene>
<dbReference type="AlphaFoldDB" id="A0A091BEB7"/>
<evidence type="ECO:0000313" key="3">
    <source>
        <dbReference type="EMBL" id="KFN49164.1"/>
    </source>
</evidence>
<dbReference type="STRING" id="1121013.GCA_000426365_02414"/>
<organism evidence="3 4">
    <name type="scientific">Arenimonas composti TR7-09 = DSM 18010</name>
    <dbReference type="NCBI Taxonomy" id="1121013"/>
    <lineage>
        <taxon>Bacteria</taxon>
        <taxon>Pseudomonadati</taxon>
        <taxon>Pseudomonadota</taxon>
        <taxon>Gammaproteobacteria</taxon>
        <taxon>Lysobacterales</taxon>
        <taxon>Lysobacteraceae</taxon>
        <taxon>Arenimonas</taxon>
    </lineage>
</organism>
<evidence type="ECO:0000313" key="4">
    <source>
        <dbReference type="Proteomes" id="UP000029391"/>
    </source>
</evidence>
<dbReference type="Proteomes" id="UP000029391">
    <property type="component" value="Unassembled WGS sequence"/>
</dbReference>
<keyword evidence="1" id="KW-0732">Signal</keyword>
<protein>
    <recommendedName>
        <fullName evidence="2">DUF4136 domain-containing protein</fullName>
    </recommendedName>
</protein>
<dbReference type="EMBL" id="AWXU01000040">
    <property type="protein sequence ID" value="KFN49164.1"/>
    <property type="molecule type" value="Genomic_DNA"/>
</dbReference>
<reference evidence="3 4" key="1">
    <citation type="submission" date="2013-09" db="EMBL/GenBank/DDBJ databases">
        <title>Genome sequencing of Arenimonas composti.</title>
        <authorList>
            <person name="Chen F."/>
            <person name="Wang G."/>
        </authorList>
    </citation>
    <scope>NUCLEOTIDE SEQUENCE [LARGE SCALE GENOMIC DNA]</scope>
    <source>
        <strain evidence="3 4">TR7-09</strain>
    </source>
</reference>
<dbReference type="RefSeq" id="WP_026817357.1">
    <property type="nucleotide sequence ID" value="NZ_AUFF01000008.1"/>
</dbReference>
<evidence type="ECO:0000256" key="1">
    <source>
        <dbReference type="SAM" id="SignalP"/>
    </source>
</evidence>
<accession>A0A091BEB7</accession>
<dbReference type="Gene3D" id="3.30.160.670">
    <property type="match status" value="1"/>
</dbReference>
<sequence>MNLPRLLPRFLALAALLLLAACATGPRISTDADPAADFSRYRTWAFHAPLAVEREGYSTPASSTMRAAVRREMEARGYVYDENAPDLLVNLNAYMNQRSDVVSMPEVRYSWYYSYRANAYYAVPYWTERASVYNYTEGTLNIDLVDARERRLVWEGVAVGRMARLKPAERAARIQQTIAEIFAEYPHRAR</sequence>
<dbReference type="Pfam" id="PF13590">
    <property type="entry name" value="DUF4136"/>
    <property type="match status" value="1"/>
</dbReference>
<keyword evidence="4" id="KW-1185">Reference proteome</keyword>
<dbReference type="OrthoDB" id="118896at2"/>